<keyword evidence="3" id="KW-1185">Reference proteome</keyword>
<reference evidence="2" key="1">
    <citation type="journal article" date="2019" name="Environ. Microbiol.">
        <title>Fungal ecological strategies reflected in gene transcription - a case study of two litter decomposers.</title>
        <authorList>
            <person name="Barbi F."/>
            <person name="Kohler A."/>
            <person name="Barry K."/>
            <person name="Baskaran P."/>
            <person name="Daum C."/>
            <person name="Fauchery L."/>
            <person name="Ihrmark K."/>
            <person name="Kuo A."/>
            <person name="LaButti K."/>
            <person name="Lipzen A."/>
            <person name="Morin E."/>
            <person name="Grigoriev I.V."/>
            <person name="Henrissat B."/>
            <person name="Lindahl B."/>
            <person name="Martin F."/>
        </authorList>
    </citation>
    <scope>NUCLEOTIDE SEQUENCE</scope>
    <source>
        <strain evidence="2">JB14</strain>
    </source>
</reference>
<protein>
    <submittedName>
        <fullName evidence="2">Uncharacterized protein</fullName>
    </submittedName>
</protein>
<dbReference type="AlphaFoldDB" id="A0A6A4H884"/>
<organism evidence="2 3">
    <name type="scientific">Gymnopus androsaceus JB14</name>
    <dbReference type="NCBI Taxonomy" id="1447944"/>
    <lineage>
        <taxon>Eukaryota</taxon>
        <taxon>Fungi</taxon>
        <taxon>Dikarya</taxon>
        <taxon>Basidiomycota</taxon>
        <taxon>Agaricomycotina</taxon>
        <taxon>Agaricomycetes</taxon>
        <taxon>Agaricomycetidae</taxon>
        <taxon>Agaricales</taxon>
        <taxon>Marasmiineae</taxon>
        <taxon>Omphalotaceae</taxon>
        <taxon>Gymnopus</taxon>
    </lineage>
</organism>
<gene>
    <name evidence="2" type="ORF">BT96DRAFT_998997</name>
</gene>
<accession>A0A6A4H884</accession>
<evidence type="ECO:0000313" key="2">
    <source>
        <dbReference type="EMBL" id="KAE9393908.1"/>
    </source>
</evidence>
<name>A0A6A4H884_9AGAR</name>
<evidence type="ECO:0000313" key="3">
    <source>
        <dbReference type="Proteomes" id="UP000799118"/>
    </source>
</evidence>
<feature type="compositionally biased region" description="Basic and acidic residues" evidence="1">
    <location>
        <begin position="7"/>
        <end position="32"/>
    </location>
</feature>
<proteinExistence type="predicted"/>
<dbReference type="EMBL" id="ML769561">
    <property type="protein sequence ID" value="KAE9393908.1"/>
    <property type="molecule type" value="Genomic_DNA"/>
</dbReference>
<evidence type="ECO:0000256" key="1">
    <source>
        <dbReference type="SAM" id="MobiDB-lite"/>
    </source>
</evidence>
<sequence length="130" mass="14021">MASTEHVPAHQDSEFTDNIEKKVHASSDKKTGHVDTVIYSDDKDEQLQLKQVEELEAHLASGAAEDSEYLVKDEHDVSIKVLSVRGLAGPGTVCRNPKPAKPAWSPAGLAGFSGAMSLAEESSDFNFQNV</sequence>
<feature type="region of interest" description="Disordered" evidence="1">
    <location>
        <begin position="1"/>
        <end position="32"/>
    </location>
</feature>
<dbReference type="Proteomes" id="UP000799118">
    <property type="component" value="Unassembled WGS sequence"/>
</dbReference>